<protein>
    <submittedName>
        <fullName evidence="1">Baseplate protein</fullName>
    </submittedName>
</protein>
<dbReference type="InterPro" id="IPR024364">
    <property type="entry name" value="Baseplate_phage_T4-like"/>
</dbReference>
<dbReference type="EMBL" id="BK015712">
    <property type="protein sequence ID" value="DAE21537.1"/>
    <property type="molecule type" value="Genomic_DNA"/>
</dbReference>
<reference evidence="1" key="1">
    <citation type="journal article" date="2021" name="Proc. Natl. Acad. Sci. U.S.A.">
        <title>A Catalog of Tens of Thousands of Viruses from Human Metagenomes Reveals Hidden Associations with Chronic Diseases.</title>
        <authorList>
            <person name="Tisza M.J."/>
            <person name="Buck C.B."/>
        </authorList>
    </citation>
    <scope>NUCLEOTIDE SEQUENCE</scope>
    <source>
        <strain evidence="1">CtgXL3</strain>
    </source>
</reference>
<name>A0A8S5QRT9_9CAUD</name>
<organism evidence="1">
    <name type="scientific">Myoviridae sp. ctgXL3</name>
    <dbReference type="NCBI Taxonomy" id="2826681"/>
    <lineage>
        <taxon>Viruses</taxon>
        <taxon>Duplodnaviria</taxon>
        <taxon>Heunggongvirae</taxon>
        <taxon>Uroviricota</taxon>
        <taxon>Caudoviricetes</taxon>
    </lineage>
</organism>
<evidence type="ECO:0000313" key="1">
    <source>
        <dbReference type="EMBL" id="DAE21537.1"/>
    </source>
</evidence>
<dbReference type="Pfam" id="PF12322">
    <property type="entry name" value="T4_baseplate"/>
    <property type="match status" value="1"/>
</dbReference>
<proteinExistence type="predicted"/>
<accession>A0A8S5QRT9</accession>
<sequence>MKKLVPKKKVAEKTVEKRVDSVAQKSNTGNLSFQVGVKDEVTGDTYKYYDIRGLTGADEEELAKPEYRNNKGKFINVILSRCITHIGPYDKKTLDFKKWYEVIQSLVIADQDLALMEIRKKLTGDNITTESMCPACSARLKTEMSIDEFPIKPYLGETEWENDLPDGVEINGEIRTHYTMRLPNGLDRELYMPVADKNAAKGTTLLLSRLATFEGVVTNAETFRNMTLSDRKYMEDDLNEHNFGYELIAEVECPECGESYKIAVGNVNFT</sequence>